<dbReference type="FunFam" id="1.10.287.70:FF:000068">
    <property type="entry name" value="Voltage-dependent N-type calcium channel subunit alpha"/>
    <property type="match status" value="1"/>
</dbReference>
<feature type="compositionally biased region" description="Basic and acidic residues" evidence="21">
    <location>
        <begin position="107"/>
        <end position="120"/>
    </location>
</feature>
<feature type="transmembrane region" description="Helical" evidence="22">
    <location>
        <begin position="222"/>
        <end position="239"/>
    </location>
</feature>
<feature type="transmembrane region" description="Helical" evidence="22">
    <location>
        <begin position="280"/>
        <end position="302"/>
    </location>
</feature>
<dbReference type="PRINTS" id="PR00167">
    <property type="entry name" value="CACHANNEL"/>
</dbReference>
<dbReference type="FunFam" id="1.10.287.70:FF:000059">
    <property type="entry name" value="Voltage-dependent N-type calcium channel subunit alpha"/>
    <property type="match status" value="1"/>
</dbReference>
<evidence type="ECO:0000256" key="21">
    <source>
        <dbReference type="SAM" id="MobiDB-lite"/>
    </source>
</evidence>
<feature type="compositionally biased region" description="Polar residues" evidence="21">
    <location>
        <begin position="1768"/>
        <end position="1780"/>
    </location>
</feature>
<dbReference type="GO" id="GO:0042045">
    <property type="term" value="P:epithelial fluid transport"/>
    <property type="evidence" value="ECO:0007669"/>
    <property type="project" value="UniProtKB-ARBA"/>
</dbReference>
<dbReference type="FunFam" id="1.20.120.350:FF:000013">
    <property type="entry name" value="Voltage-dependent N-type calcium channel subunit alpha"/>
    <property type="match status" value="1"/>
</dbReference>
<gene>
    <name evidence="25" type="primary">LOC111592349</name>
</gene>
<feature type="transmembrane region" description="Helical" evidence="22">
    <location>
        <begin position="1015"/>
        <end position="1037"/>
    </location>
</feature>
<feature type="region of interest" description="Disordered" evidence="21">
    <location>
        <begin position="93"/>
        <end position="128"/>
    </location>
</feature>
<feature type="transmembrane region" description="Helical" evidence="22">
    <location>
        <begin position="189"/>
        <end position="210"/>
    </location>
</feature>
<dbReference type="PROSITE" id="PS50222">
    <property type="entry name" value="EF_HAND_2"/>
    <property type="match status" value="1"/>
</dbReference>
<dbReference type="SMART" id="SM01062">
    <property type="entry name" value="Ca_chan_IQ"/>
    <property type="match status" value="1"/>
</dbReference>
<dbReference type="Gene3D" id="6.10.250.2500">
    <property type="match status" value="1"/>
</dbReference>
<dbReference type="GO" id="GO:0050906">
    <property type="term" value="P:detection of stimulus involved in sensory perception"/>
    <property type="evidence" value="ECO:0007669"/>
    <property type="project" value="UniProtKB-ARBA"/>
</dbReference>
<feature type="region of interest" description="Disordered" evidence="21">
    <location>
        <begin position="823"/>
        <end position="852"/>
    </location>
</feature>
<dbReference type="GO" id="GO:0016323">
    <property type="term" value="C:basolateral plasma membrane"/>
    <property type="evidence" value="ECO:0007669"/>
    <property type="project" value="UniProtKB-ARBA"/>
</dbReference>
<dbReference type="GO" id="GO:0005509">
    <property type="term" value="F:calcium ion binding"/>
    <property type="evidence" value="ECO:0007669"/>
    <property type="project" value="InterPro"/>
</dbReference>
<feature type="transmembrane region" description="Helical" evidence="22">
    <location>
        <begin position="368"/>
        <end position="389"/>
    </location>
</feature>
<dbReference type="CTD" id="12285"/>
<feature type="compositionally biased region" description="Low complexity" evidence="21">
    <location>
        <begin position="1735"/>
        <end position="1750"/>
    </location>
</feature>
<dbReference type="FunFam" id="1.20.120.350:FF:000043">
    <property type="entry name" value="Voltage-dependent L-type calcium channel subunit alpha"/>
    <property type="match status" value="1"/>
</dbReference>
<dbReference type="InterPro" id="IPR002048">
    <property type="entry name" value="EF_hand_dom"/>
</dbReference>
<feature type="compositionally biased region" description="Polar residues" evidence="21">
    <location>
        <begin position="1829"/>
        <end position="1841"/>
    </location>
</feature>
<evidence type="ECO:0000256" key="19">
    <source>
        <dbReference type="RuleBase" id="RU003808"/>
    </source>
</evidence>
<evidence type="ECO:0000256" key="9">
    <source>
        <dbReference type="ARBA" id="ARBA00022837"/>
    </source>
</evidence>
<feature type="binding site" evidence="18">
    <location>
        <position position="1100"/>
    </location>
    <ligand>
        <name>Ca(2+)</name>
        <dbReference type="ChEBI" id="CHEBI:29108"/>
    </ligand>
</feature>
<evidence type="ECO:0000256" key="1">
    <source>
        <dbReference type="ARBA" id="ARBA00004141"/>
    </source>
</evidence>
<keyword evidence="5 19" id="KW-0107">Calcium channel</keyword>
<dbReference type="FunFam" id="1.10.238.10:FF:000063">
    <property type="entry name" value="Voltage-dependent N-type calcium channel subunit alpha"/>
    <property type="match status" value="1"/>
</dbReference>
<feature type="region of interest" description="Disordered" evidence="21">
    <location>
        <begin position="1718"/>
        <end position="1784"/>
    </location>
</feature>
<name>A0A6J2T042_DROHY</name>
<feature type="region of interest" description="Disordered" evidence="21">
    <location>
        <begin position="492"/>
        <end position="528"/>
    </location>
</feature>
<dbReference type="InterPro" id="IPR050599">
    <property type="entry name" value="VDCC_alpha-1_subunit"/>
</dbReference>
<keyword evidence="7 18" id="KW-0479">Metal-binding</keyword>
<keyword evidence="4 19" id="KW-0109">Calcium transport</keyword>
<feature type="compositionally biased region" description="Basic residues" evidence="21">
    <location>
        <begin position="1720"/>
        <end position="1731"/>
    </location>
</feature>
<dbReference type="RefSeq" id="XP_030081780.1">
    <property type="nucleotide sequence ID" value="XM_030225920.1"/>
</dbReference>
<keyword evidence="14" id="KW-0325">Glycoprotein</keyword>
<feature type="transmembrane region" description="Helical" evidence="22">
    <location>
        <begin position="553"/>
        <end position="571"/>
    </location>
</feature>
<dbReference type="InterPro" id="IPR031649">
    <property type="entry name" value="GPHH_dom"/>
</dbReference>
<keyword evidence="20" id="KW-0175">Coiled coil</keyword>
<feature type="transmembrane region" description="Helical" evidence="22">
    <location>
        <begin position="401"/>
        <end position="423"/>
    </location>
</feature>
<evidence type="ECO:0000256" key="14">
    <source>
        <dbReference type="ARBA" id="ARBA00023180"/>
    </source>
</evidence>
<dbReference type="GO" id="GO:0009582">
    <property type="term" value="P:detection of abiotic stimulus"/>
    <property type="evidence" value="ECO:0007669"/>
    <property type="project" value="UniProtKB-ARBA"/>
</dbReference>
<feature type="binding site" evidence="18">
    <location>
        <position position="732"/>
    </location>
    <ligand>
        <name>Ca(2+)</name>
        <dbReference type="ChEBI" id="CHEBI:29108"/>
    </ligand>
</feature>
<reference evidence="25" key="1">
    <citation type="submission" date="2025-08" db="UniProtKB">
        <authorList>
            <consortium name="RefSeq"/>
        </authorList>
    </citation>
    <scope>IDENTIFICATION</scope>
    <source>
        <strain evidence="25">15085-1641.00</strain>
        <tissue evidence="25">Whole body</tissue>
    </source>
</reference>
<dbReference type="Gene3D" id="1.10.238.10">
    <property type="entry name" value="EF-hand"/>
    <property type="match status" value="1"/>
</dbReference>
<dbReference type="GO" id="GO:0016322">
    <property type="term" value="P:neuron remodeling"/>
    <property type="evidence" value="ECO:0007669"/>
    <property type="project" value="UniProtKB-ARBA"/>
</dbReference>
<feature type="transmembrane region" description="Helical" evidence="22">
    <location>
        <begin position="1240"/>
        <end position="1258"/>
    </location>
</feature>
<dbReference type="OrthoDB" id="431720at2759"/>
<keyword evidence="11 22" id="KW-1133">Transmembrane helix</keyword>
<dbReference type="GO" id="GO:0016324">
    <property type="term" value="C:apical plasma membrane"/>
    <property type="evidence" value="ECO:0007669"/>
    <property type="project" value="UniProtKB-ARBA"/>
</dbReference>
<evidence type="ECO:0000313" key="25">
    <source>
        <dbReference type="RefSeq" id="XP_030081780.1"/>
    </source>
</evidence>
<dbReference type="Gene3D" id="1.20.120.350">
    <property type="entry name" value="Voltage-gated potassium channels. Chain C"/>
    <property type="match status" value="4"/>
</dbReference>
<dbReference type="Proteomes" id="UP000504633">
    <property type="component" value="Unplaced"/>
</dbReference>
<dbReference type="InterPro" id="IPR002077">
    <property type="entry name" value="VDCCAlpha1"/>
</dbReference>
<dbReference type="InterPro" id="IPR027359">
    <property type="entry name" value="Volt_channel_dom_sf"/>
</dbReference>
<feature type="transmembrane region" description="Helical" evidence="22">
    <location>
        <begin position="918"/>
        <end position="939"/>
    </location>
</feature>
<proteinExistence type="inferred from homology"/>
<dbReference type="GO" id="GO:0007268">
    <property type="term" value="P:chemical synaptic transmission"/>
    <property type="evidence" value="ECO:0007669"/>
    <property type="project" value="TreeGrafter"/>
</dbReference>
<comment type="similarity">
    <text evidence="16 19">Belongs to the calcium channel alpha-1 subunit (TC 1.A.1.11) family.</text>
</comment>
<dbReference type="SUPFAM" id="SSF81324">
    <property type="entry name" value="Voltage-gated potassium channels"/>
    <property type="match status" value="4"/>
</dbReference>
<keyword evidence="8" id="KW-0677">Repeat</keyword>
<keyword evidence="13 22" id="KW-0472">Membrane</keyword>
<evidence type="ECO:0000256" key="7">
    <source>
        <dbReference type="ARBA" id="ARBA00022723"/>
    </source>
</evidence>
<feature type="region of interest" description="Disordered" evidence="21">
    <location>
        <begin position="1819"/>
        <end position="1868"/>
    </location>
</feature>
<feature type="transmembrane region" description="Helical" evidence="22">
    <location>
        <begin position="150"/>
        <end position="169"/>
    </location>
</feature>
<feature type="binding site" evidence="18">
    <location>
        <position position="382"/>
    </location>
    <ligand>
        <name>Ca(2+)</name>
        <dbReference type="ChEBI" id="CHEBI:29108"/>
    </ligand>
</feature>
<dbReference type="PANTHER" id="PTHR45628:SF7">
    <property type="entry name" value="VOLTAGE-DEPENDENT CALCIUM CHANNEL TYPE A SUBUNIT ALPHA-1"/>
    <property type="match status" value="1"/>
</dbReference>
<feature type="compositionally biased region" description="Acidic residues" evidence="21">
    <location>
        <begin position="506"/>
        <end position="517"/>
    </location>
</feature>
<dbReference type="Gene3D" id="1.10.287.70">
    <property type="match status" value="4"/>
</dbReference>
<dbReference type="Pfam" id="PF00520">
    <property type="entry name" value="Ion_trans"/>
    <property type="match status" value="4"/>
</dbReference>
<keyword evidence="6 22" id="KW-0812">Transmembrane</keyword>
<dbReference type="GeneID" id="111592349"/>
<feature type="transmembrane region" description="Helical" evidence="22">
    <location>
        <begin position="1334"/>
        <end position="1352"/>
    </location>
</feature>
<dbReference type="GO" id="GO:0098703">
    <property type="term" value="P:calcium ion import across plasma membrane"/>
    <property type="evidence" value="ECO:0007669"/>
    <property type="project" value="TreeGrafter"/>
</dbReference>
<evidence type="ECO:0000256" key="6">
    <source>
        <dbReference type="ARBA" id="ARBA00022692"/>
    </source>
</evidence>
<evidence type="ECO:0000256" key="4">
    <source>
        <dbReference type="ARBA" id="ARBA00022568"/>
    </source>
</evidence>
<evidence type="ECO:0000256" key="11">
    <source>
        <dbReference type="ARBA" id="ARBA00022989"/>
    </source>
</evidence>
<evidence type="ECO:0000256" key="5">
    <source>
        <dbReference type="ARBA" id="ARBA00022673"/>
    </source>
</evidence>
<keyword evidence="15" id="KW-0407">Ion channel</keyword>
<feature type="transmembrane region" description="Helical" evidence="22">
    <location>
        <begin position="1129"/>
        <end position="1154"/>
    </location>
</feature>
<sequence>MLGGVGARRGRVSSPMGRLANANTFSLDDNIAIIGDGVTRGGTPPGSHPLNKRRRPLTAAGPDNCAPLPARLNLGDIMLEAAQEAVLAGHQQDSLGGGHLGRKGAHRLADRMGGPKKEENPPGGGPTSLFILTEDNPIRKYTRFIIEWPPFEYAVLLTIIANCVVLALEEHLPEGDKTVLAQKLEKTEAYFLCIFCVEASLKILALGLVLHKHSYLRNIWNIMDFFVVVTGFMTQYPQMGPEVDLRTLRAIRVLRPLKLVSGIPSLQVVLKSIIKAMAPLLQIGLLVLFAIVIFAIIGLEFYSGALHKTCYSLEDPNKLVKEGESETPCNTDNTTEKAGGSYVCNITTSMCLEKWDGPNSGITSFDNIGFAMLTVFQCITMEGWTSILYWTNDALGSSFNWIYFVPLIVIGSFFMLNLVLGVLSGEFAKEREKVENRQEFLKLRRQQQLERELNGYVEWICKAEEVILAEERTTEEEKMHIMEARRRNAAKRKKLKSLGKSKSTDTEEEEAEEDYGDDGYLKTRSKPQGSCTGFWRAEKRFRFWIRHTVKTQWFYWFVIVLVFLNTVCVAVEHYGQPTFLTEFLYYAEFIFLGLFMSEMFIKMYALGPRIYFESSFNRFDCVVISGSIFEVIWSEVKGGSFGLSVLRALRLLRIFKVTKYWSSLRNLVISLLNSMRSIISLLFLLFLFILIFALLGMQLFGGQFNLPGGTPETNFNTFPIALLTVFQILTGEDWNEVMYQGIISQGGAKKGMIYSIYFIVLVLFGNYTLLNVFLAIAVDNLANAQELTAAEEEQVEEDKEKQLQELEKEMEALQGDGVHLENGDGAVVTSKGKGKKKEEEKKEEEEVTEGPKPMLPYSSMFILSPTNPIRRGAHWVVNLPYFDFFIMVVISMSSIALAAEDPVRENSRRNKILNYFDYAFTGVFTIEMLLKIVDLGVILHPGSYLREFWNIMDAVVVICAAVSFGFDMSGSSAGQNLSTIKSLRVLRVLRPLKTIKRVPKLKAVFDCVVNSLKNVVNILIVYILFQFIFSVIGVQLFNGKFFYCTDESKHTSEECQGSYFKYEEDELLPKQEMRVWKPRSFHYDNVAAAMLTLFAVQTGEGWPQVLQHSMAATYEDRGPIQNFRIEMSIFYIVYFIVFPFFFVNIFVALIIITFQEQGEAELQDGEIDKNQKSCIDFTIGARPLERYMPKNRNTFKYKVWRIVVSTPFEYFIMMLIVFNTLLLMMKYHNQSEMYEKSLKYINMGFTGMFSVETVLKIIGFGFKNFFKDPWNIFDLITVLGSIVDALWMEFGHDDSNSINVGFLRLFRAARLIKLLRQGYTIRILLWTFVQSFKALPYVCLLIAMLFFIYAIIGMQVFGNIKLGTVENSITRHNNFQSFEQGVMLLFRCATGEAWPNIMLACLKGKACDDDAEKGAGEYCGSTLAYAYFVSFIFFCSFLMLNLFVAVIMDNFDYLTRDSSILGAHHLDEFVRIWAEYDPNATGRIHYTEMYDMLKNMDPPLGFGNKCPNRLAYKKLIRMNMPLDDELRVQFTTTLFALIRENLSIKMRAPEEMDQADLELRETITNIWPLQAKKMLNLLVPPIDQLNKGKLSVGKIYAGFLILESWRNTRFGQIDSGMPRKKPEDDDDRKYSPTAVEEPMLDLQDSSRHPSQESLTGPDAGHLHPGHSYINGHRHSPSLRHNGSPLARSPSPRRRGHQYIHHDIGFSDTVSNVVEMVKETRHPRHGNNHPRYPRGSWSASTSPARSPSPSRYGGHLSRSKRTQLPYPTYGTTSLCQRSRSPSPARLQEMRERDRLGYGIDMGGAHVQHSYPTLASRRAGIGRRLPPTPSKPSTLQLKPTNINFPKLNASPTHTHHSTPHSVHSLPHHRDLLRDPRDVYYSSRERERDRERFRDRDRLHEYDVRYEYRDRERELYERERDREREVERERLEYIAPLSFEQALAMGRTGRVLPSPVLNGFKPKSGLNTRHSDSDEEDWC</sequence>
<dbReference type="FunFam" id="1.20.120.350:FF:000011">
    <property type="entry name" value="Voltage-dependent N-type calcium channel subunit alpha"/>
    <property type="match status" value="1"/>
</dbReference>
<feature type="compositionally biased region" description="Basic and acidic residues" evidence="21">
    <location>
        <begin position="1620"/>
        <end position="1630"/>
    </location>
</feature>
<evidence type="ECO:0000256" key="2">
    <source>
        <dbReference type="ARBA" id="ARBA00022448"/>
    </source>
</evidence>
<evidence type="ECO:0000256" key="8">
    <source>
        <dbReference type="ARBA" id="ARBA00022737"/>
    </source>
</evidence>
<feature type="transmembrane region" description="Helical" evidence="22">
    <location>
        <begin position="1210"/>
        <end position="1228"/>
    </location>
</feature>
<keyword evidence="3" id="KW-0597">Phosphoprotein</keyword>
<feature type="transmembrane region" description="Helical" evidence="22">
    <location>
        <begin position="879"/>
        <end position="898"/>
    </location>
</feature>
<dbReference type="FunFam" id="1.20.120.350:FF:000001">
    <property type="entry name" value="Voltage-dependent L-type calcium channel subunit alpha"/>
    <property type="match status" value="1"/>
</dbReference>
<dbReference type="PANTHER" id="PTHR45628">
    <property type="entry name" value="VOLTAGE-DEPENDENT CALCIUM CHANNEL TYPE A SUBUNIT ALPHA-1"/>
    <property type="match status" value="1"/>
</dbReference>
<keyword evidence="12" id="KW-0406">Ion transport</keyword>
<dbReference type="GO" id="GO:0019722">
    <property type="term" value="P:calcium-mediated signaling"/>
    <property type="evidence" value="ECO:0007669"/>
    <property type="project" value="UniProtKB-ARBA"/>
</dbReference>
<evidence type="ECO:0000256" key="20">
    <source>
        <dbReference type="SAM" id="Coils"/>
    </source>
</evidence>
<dbReference type="Pfam" id="PF16905">
    <property type="entry name" value="GPHH"/>
    <property type="match status" value="1"/>
</dbReference>
<feature type="transmembrane region" description="Helical" evidence="22">
    <location>
        <begin position="678"/>
        <end position="700"/>
    </location>
</feature>
<feature type="region of interest" description="Disordered" evidence="21">
    <location>
        <begin position="1612"/>
        <end position="1696"/>
    </location>
</feature>
<dbReference type="FunFam" id="1.10.287.70:FF:000007">
    <property type="entry name" value="Voltage-dependent L-type calcium channel subunit alpha"/>
    <property type="match status" value="1"/>
</dbReference>
<evidence type="ECO:0000256" key="15">
    <source>
        <dbReference type="ARBA" id="ARBA00023303"/>
    </source>
</evidence>
<feature type="transmembrane region" description="Helical" evidence="22">
    <location>
        <begin position="754"/>
        <end position="778"/>
    </location>
</feature>
<feature type="region of interest" description="Disordered" evidence="21">
    <location>
        <begin position="1952"/>
        <end position="1976"/>
    </location>
</feature>
<feature type="coiled-coil region" evidence="20">
    <location>
        <begin position="781"/>
        <end position="823"/>
    </location>
</feature>
<feature type="transmembrane region" description="Helical" evidence="22">
    <location>
        <begin position="583"/>
        <end position="601"/>
    </location>
</feature>
<dbReference type="GO" id="GO:0098793">
    <property type="term" value="C:presynapse"/>
    <property type="evidence" value="ECO:0007669"/>
    <property type="project" value="UniProtKB-ARBA"/>
</dbReference>
<feature type="region of interest" description="Disordered" evidence="21">
    <location>
        <begin position="38"/>
        <end position="64"/>
    </location>
</feature>
<evidence type="ECO:0000256" key="16">
    <source>
        <dbReference type="ARBA" id="ARBA00061395"/>
    </source>
</evidence>
<accession>A0A6J2T042</accession>
<evidence type="ECO:0000256" key="3">
    <source>
        <dbReference type="ARBA" id="ARBA00022553"/>
    </source>
</evidence>
<evidence type="ECO:0000256" key="13">
    <source>
        <dbReference type="ARBA" id="ARBA00023136"/>
    </source>
</evidence>
<dbReference type="Pfam" id="PF08763">
    <property type="entry name" value="Ca_chan_IQ"/>
    <property type="match status" value="1"/>
</dbReference>
<evidence type="ECO:0000256" key="22">
    <source>
        <dbReference type="SAM" id="Phobius"/>
    </source>
</evidence>
<feature type="transmembrane region" description="Helical" evidence="22">
    <location>
        <begin position="1423"/>
        <end position="1448"/>
    </location>
</feature>
<feature type="transmembrane region" description="Helical" evidence="22">
    <location>
        <begin position="948"/>
        <end position="966"/>
    </location>
</feature>
<feature type="domain" description="EF-hand" evidence="23">
    <location>
        <begin position="1464"/>
        <end position="1499"/>
    </location>
</feature>
<keyword evidence="2" id="KW-0813">Transport</keyword>
<evidence type="ECO:0000256" key="18">
    <source>
        <dbReference type="PIRSR" id="PIRSR602077-1"/>
    </source>
</evidence>
<keyword evidence="10 19" id="KW-0851">Voltage-gated channel</keyword>
<dbReference type="InterPro" id="IPR014873">
    <property type="entry name" value="VDCC_a1su_IQ"/>
</dbReference>
<dbReference type="GO" id="GO:0009581">
    <property type="term" value="P:detection of external stimulus"/>
    <property type="evidence" value="ECO:0007669"/>
    <property type="project" value="UniProtKB-ARBA"/>
</dbReference>
<protein>
    <recommendedName>
        <fullName evidence="17">Voltage-dependent calcium channel type A subunit alpha-1</fullName>
    </recommendedName>
</protein>
<keyword evidence="24" id="KW-1185">Reference proteome</keyword>
<dbReference type="GO" id="GO:0008331">
    <property type="term" value="F:high voltage-gated calcium channel activity"/>
    <property type="evidence" value="ECO:0007669"/>
    <property type="project" value="TreeGrafter"/>
</dbReference>
<organism evidence="24 25">
    <name type="scientific">Drosophila hydei</name>
    <name type="common">Fruit fly</name>
    <dbReference type="NCBI Taxonomy" id="7224"/>
    <lineage>
        <taxon>Eukaryota</taxon>
        <taxon>Metazoa</taxon>
        <taxon>Ecdysozoa</taxon>
        <taxon>Arthropoda</taxon>
        <taxon>Hexapoda</taxon>
        <taxon>Insecta</taxon>
        <taxon>Pterygota</taxon>
        <taxon>Neoptera</taxon>
        <taxon>Endopterygota</taxon>
        <taxon>Diptera</taxon>
        <taxon>Brachycera</taxon>
        <taxon>Muscomorpha</taxon>
        <taxon>Ephydroidea</taxon>
        <taxon>Drosophilidae</taxon>
        <taxon>Drosophila</taxon>
    </lineage>
</organism>
<evidence type="ECO:0000256" key="17">
    <source>
        <dbReference type="ARBA" id="ARBA00069462"/>
    </source>
</evidence>
<dbReference type="InterPro" id="IPR005821">
    <property type="entry name" value="Ion_trans_dom"/>
</dbReference>
<evidence type="ECO:0000259" key="23">
    <source>
        <dbReference type="PROSITE" id="PS50222"/>
    </source>
</evidence>
<evidence type="ECO:0000313" key="24">
    <source>
        <dbReference type="Proteomes" id="UP000504633"/>
    </source>
</evidence>
<comment type="subcellular location">
    <subcellularLocation>
        <location evidence="1 19">Membrane</location>
        <topology evidence="1 19">Multi-pass membrane protein</topology>
    </subcellularLocation>
</comment>
<keyword evidence="9 18" id="KW-0106">Calcium</keyword>
<dbReference type="GO" id="GO:0005891">
    <property type="term" value="C:voltage-gated calcium channel complex"/>
    <property type="evidence" value="ECO:0007669"/>
    <property type="project" value="InterPro"/>
</dbReference>
<evidence type="ECO:0000256" key="12">
    <source>
        <dbReference type="ARBA" id="ARBA00023065"/>
    </source>
</evidence>
<evidence type="ECO:0000256" key="10">
    <source>
        <dbReference type="ARBA" id="ARBA00022882"/>
    </source>
</evidence>